<dbReference type="RefSeq" id="WP_007623877.1">
    <property type="nucleotide sequence ID" value="NZ_BAEO01000062.1"/>
</dbReference>
<keyword evidence="3" id="KW-1185">Reference proteome</keyword>
<dbReference type="EMBL" id="BAEO01000062">
    <property type="protein sequence ID" value="GAC21200.1"/>
    <property type="molecule type" value="Genomic_DNA"/>
</dbReference>
<evidence type="ECO:0000256" key="1">
    <source>
        <dbReference type="SAM" id="SignalP"/>
    </source>
</evidence>
<feature type="signal peptide" evidence="1">
    <location>
        <begin position="1"/>
        <end position="21"/>
    </location>
</feature>
<sequence length="199" mass="20873">MKKQVMTMFLALAFLALPAKASLINVDLSGTAGNLTDGYTVTIPSFGNLFLQYTANTNSALGEFEDGSGLFSGGANFVLRKGDEITISSNGFGIDSIIFEIWDLDTVNTVAERVLFNGANVLSGVSNNISNNVASSQAIFSSAITADVNGKITVSADIFDGGFAIAGFQLTTVANPVPEPAYLTLLGLLLVGLRFSNRK</sequence>
<gene>
    <name evidence="2" type="ORF">GARC_4258</name>
</gene>
<comment type="caution">
    <text evidence="2">The sequence shown here is derived from an EMBL/GenBank/DDBJ whole genome shotgun (WGS) entry which is preliminary data.</text>
</comment>
<name>K6ZCP7_9ALTE</name>
<dbReference type="AlphaFoldDB" id="K6ZCP7"/>
<evidence type="ECO:0000313" key="2">
    <source>
        <dbReference type="EMBL" id="GAC21200.1"/>
    </source>
</evidence>
<proteinExistence type="predicted"/>
<dbReference type="OrthoDB" id="10012672at2"/>
<feature type="chain" id="PRO_5003900814" description="PEP-CTERM protein-sorting domain-containing protein" evidence="1">
    <location>
        <begin position="22"/>
        <end position="199"/>
    </location>
</feature>
<keyword evidence="1" id="KW-0732">Signal</keyword>
<evidence type="ECO:0000313" key="3">
    <source>
        <dbReference type="Proteomes" id="UP000006327"/>
    </source>
</evidence>
<dbReference type="Proteomes" id="UP000006327">
    <property type="component" value="Unassembled WGS sequence"/>
</dbReference>
<protein>
    <recommendedName>
        <fullName evidence="4">PEP-CTERM protein-sorting domain-containing protein</fullName>
    </recommendedName>
</protein>
<reference evidence="2 3" key="1">
    <citation type="journal article" date="2017" name="Antonie Van Leeuwenhoek">
        <title>Rhizobium rhizosphaerae sp. nov., a novel species isolated from rice rhizosphere.</title>
        <authorList>
            <person name="Zhao J.J."/>
            <person name="Zhang J."/>
            <person name="Zhang R.J."/>
            <person name="Zhang C.W."/>
            <person name="Yin H.Q."/>
            <person name="Zhang X.X."/>
        </authorList>
    </citation>
    <scope>NUCLEOTIDE SEQUENCE [LARGE SCALE GENOMIC DNA]</scope>
    <source>
        <strain evidence="2 3">BSs20135</strain>
    </source>
</reference>
<accession>K6ZCP7</accession>
<organism evidence="2 3">
    <name type="scientific">Paraglaciecola arctica BSs20135</name>
    <dbReference type="NCBI Taxonomy" id="493475"/>
    <lineage>
        <taxon>Bacteria</taxon>
        <taxon>Pseudomonadati</taxon>
        <taxon>Pseudomonadota</taxon>
        <taxon>Gammaproteobacteria</taxon>
        <taxon>Alteromonadales</taxon>
        <taxon>Alteromonadaceae</taxon>
        <taxon>Paraglaciecola</taxon>
    </lineage>
</organism>
<evidence type="ECO:0008006" key="4">
    <source>
        <dbReference type="Google" id="ProtNLM"/>
    </source>
</evidence>